<dbReference type="Proteomes" id="UP001328107">
    <property type="component" value="Unassembled WGS sequence"/>
</dbReference>
<keyword evidence="3" id="KW-1185">Reference proteome</keyword>
<feature type="region of interest" description="Disordered" evidence="1">
    <location>
        <begin position="1"/>
        <end position="28"/>
    </location>
</feature>
<dbReference type="AlphaFoldDB" id="A0AAN4YZX4"/>
<feature type="non-terminal residue" evidence="2">
    <location>
        <position position="1"/>
    </location>
</feature>
<feature type="non-terminal residue" evidence="2">
    <location>
        <position position="71"/>
    </location>
</feature>
<proteinExistence type="predicted"/>
<feature type="compositionally biased region" description="Basic and acidic residues" evidence="1">
    <location>
        <begin position="8"/>
        <end position="28"/>
    </location>
</feature>
<evidence type="ECO:0000313" key="3">
    <source>
        <dbReference type="Proteomes" id="UP001328107"/>
    </source>
</evidence>
<reference evidence="3" key="1">
    <citation type="submission" date="2022-10" db="EMBL/GenBank/DDBJ databases">
        <title>Genome assembly of Pristionchus species.</title>
        <authorList>
            <person name="Yoshida K."/>
            <person name="Sommer R.J."/>
        </authorList>
    </citation>
    <scope>NUCLEOTIDE SEQUENCE [LARGE SCALE GENOMIC DNA]</scope>
    <source>
        <strain evidence="3">RS5460</strain>
    </source>
</reference>
<dbReference type="EMBL" id="BTRK01000001">
    <property type="protein sequence ID" value="GMR31321.1"/>
    <property type="molecule type" value="Genomic_DNA"/>
</dbReference>
<comment type="caution">
    <text evidence="2">The sequence shown here is derived from an EMBL/GenBank/DDBJ whole genome shotgun (WGS) entry which is preliminary data.</text>
</comment>
<sequence>WQHLCNNEGHRRLGDEEQRSEVNKLSPRDEIDVLHNSIRLSKVSHGEEQDSKVLEQRHSKLFNDLVKKEEM</sequence>
<gene>
    <name evidence="2" type="ORF">PMAYCL1PPCAC_01516</name>
</gene>
<accession>A0AAN4YZX4</accession>
<evidence type="ECO:0000313" key="2">
    <source>
        <dbReference type="EMBL" id="GMR31321.1"/>
    </source>
</evidence>
<protein>
    <submittedName>
        <fullName evidence="2">Uncharacterized protein</fullName>
    </submittedName>
</protein>
<organism evidence="2 3">
    <name type="scientific">Pristionchus mayeri</name>
    <dbReference type="NCBI Taxonomy" id="1317129"/>
    <lineage>
        <taxon>Eukaryota</taxon>
        <taxon>Metazoa</taxon>
        <taxon>Ecdysozoa</taxon>
        <taxon>Nematoda</taxon>
        <taxon>Chromadorea</taxon>
        <taxon>Rhabditida</taxon>
        <taxon>Rhabditina</taxon>
        <taxon>Diplogasteromorpha</taxon>
        <taxon>Diplogasteroidea</taxon>
        <taxon>Neodiplogasteridae</taxon>
        <taxon>Pristionchus</taxon>
    </lineage>
</organism>
<name>A0AAN4YZX4_9BILA</name>
<evidence type="ECO:0000256" key="1">
    <source>
        <dbReference type="SAM" id="MobiDB-lite"/>
    </source>
</evidence>